<feature type="region of interest" description="Disordered" evidence="1">
    <location>
        <begin position="82"/>
        <end position="107"/>
    </location>
</feature>
<dbReference type="HOGENOM" id="CLU_1337947_0_0_1"/>
<evidence type="ECO:0000313" key="2">
    <source>
        <dbReference type="EMBL" id="KIM72144.1"/>
    </source>
</evidence>
<protein>
    <submittedName>
        <fullName evidence="3">Uncharacterized protein</fullName>
    </submittedName>
</protein>
<dbReference type="Proteomes" id="UP000054166">
    <property type="component" value="Unassembled WGS sequence"/>
</dbReference>
<proteinExistence type="predicted"/>
<dbReference type="EMBL" id="KN832982">
    <property type="protein sequence ID" value="KIM86288.1"/>
    <property type="molecule type" value="Genomic_DNA"/>
</dbReference>
<dbReference type="AlphaFoldDB" id="A0A0C3BIZ4"/>
<organism evidence="3 4">
    <name type="scientific">Piloderma croceum (strain F 1598)</name>
    <dbReference type="NCBI Taxonomy" id="765440"/>
    <lineage>
        <taxon>Eukaryota</taxon>
        <taxon>Fungi</taxon>
        <taxon>Dikarya</taxon>
        <taxon>Basidiomycota</taxon>
        <taxon>Agaricomycotina</taxon>
        <taxon>Agaricomycetes</taxon>
        <taxon>Agaricomycetidae</taxon>
        <taxon>Atheliales</taxon>
        <taxon>Atheliaceae</taxon>
        <taxon>Piloderma</taxon>
    </lineage>
</organism>
<gene>
    <name evidence="2" type="ORF">PILCRDRAFT_16409</name>
    <name evidence="3" type="ORF">PILCRDRAFT_4803</name>
</gene>
<keyword evidence="4" id="KW-1185">Reference proteome</keyword>
<sequence length="205" mass="22449">MANKPKSPSLFASAKSFIFTGRQKVHRSPTKEIQSSQAVLQPPSPTAHSATIIPGVKLYLPSALEPQDQDFPEQQEQTFNQPLAPNHAPLYNLDVPQPSPPTNPDLTLQSAPSSISCDMMRGTAEAGVVNRLSIGLSAHQLIQNDIAEDHLYQCQKQLQLLGEELMMHLRLGNTVNITKLEKTVKALQDGSVQLRLRRAEAEDAG</sequence>
<reference evidence="3 4" key="1">
    <citation type="submission" date="2014-04" db="EMBL/GenBank/DDBJ databases">
        <authorList>
            <consortium name="DOE Joint Genome Institute"/>
            <person name="Kuo A."/>
            <person name="Tarkka M."/>
            <person name="Buscot F."/>
            <person name="Kohler A."/>
            <person name="Nagy L.G."/>
            <person name="Floudas D."/>
            <person name="Copeland A."/>
            <person name="Barry K.W."/>
            <person name="Cichocki N."/>
            <person name="Veneault-Fourrey C."/>
            <person name="LaButti K."/>
            <person name="Lindquist E.A."/>
            <person name="Lipzen A."/>
            <person name="Lundell T."/>
            <person name="Morin E."/>
            <person name="Murat C."/>
            <person name="Sun H."/>
            <person name="Tunlid A."/>
            <person name="Henrissat B."/>
            <person name="Grigoriev I.V."/>
            <person name="Hibbett D.S."/>
            <person name="Martin F."/>
            <person name="Nordberg H.P."/>
            <person name="Cantor M.N."/>
            <person name="Hua S.X."/>
        </authorList>
    </citation>
    <scope>NUCLEOTIDE SEQUENCE [LARGE SCALE GENOMIC DNA]</scope>
    <source>
        <strain evidence="3 4">F 1598</strain>
    </source>
</reference>
<dbReference type="EMBL" id="KN833159">
    <property type="protein sequence ID" value="KIM72144.1"/>
    <property type="molecule type" value="Genomic_DNA"/>
</dbReference>
<feature type="region of interest" description="Disordered" evidence="1">
    <location>
        <begin position="22"/>
        <end position="47"/>
    </location>
</feature>
<evidence type="ECO:0000313" key="4">
    <source>
        <dbReference type="Proteomes" id="UP000054166"/>
    </source>
</evidence>
<accession>A0A0C3BIZ4</accession>
<evidence type="ECO:0000313" key="3">
    <source>
        <dbReference type="EMBL" id="KIM86288.1"/>
    </source>
</evidence>
<evidence type="ECO:0000256" key="1">
    <source>
        <dbReference type="SAM" id="MobiDB-lite"/>
    </source>
</evidence>
<reference evidence="4" key="2">
    <citation type="submission" date="2015-01" db="EMBL/GenBank/DDBJ databases">
        <title>Evolutionary Origins and Diversification of the Mycorrhizal Mutualists.</title>
        <authorList>
            <consortium name="DOE Joint Genome Institute"/>
            <consortium name="Mycorrhizal Genomics Consortium"/>
            <person name="Kohler A."/>
            <person name="Kuo A."/>
            <person name="Nagy L.G."/>
            <person name="Floudas D."/>
            <person name="Copeland A."/>
            <person name="Barry K.W."/>
            <person name="Cichocki N."/>
            <person name="Veneault-Fourrey C."/>
            <person name="LaButti K."/>
            <person name="Lindquist E.A."/>
            <person name="Lipzen A."/>
            <person name="Lundell T."/>
            <person name="Morin E."/>
            <person name="Murat C."/>
            <person name="Riley R."/>
            <person name="Ohm R."/>
            <person name="Sun H."/>
            <person name="Tunlid A."/>
            <person name="Henrissat B."/>
            <person name="Grigoriev I.V."/>
            <person name="Hibbett D.S."/>
            <person name="Martin F."/>
        </authorList>
    </citation>
    <scope>NUCLEOTIDE SEQUENCE [LARGE SCALE GENOMIC DNA]</scope>
    <source>
        <strain evidence="4">F 1598</strain>
    </source>
</reference>
<reference evidence="3" key="3">
    <citation type="submission" date="2015-02" db="EMBL/GenBank/DDBJ databases">
        <title>Evolutionary Origins and Diversification of the Mycorrhizal Mutualists.</title>
        <authorList>
            <consortium name="DOE Joint Genome Institute"/>
            <consortium name="Mycorrhizal Genomics Consortium"/>
            <person name="Kohler A."/>
            <person name="Kuo A."/>
            <person name="Nagy L.G."/>
            <person name="Floudas D."/>
            <person name="Copeland A."/>
            <person name="Barry K.W."/>
            <person name="Cichocki N."/>
            <person name="Veneault-Fourrey C."/>
            <person name="LaButti K."/>
            <person name="Lindquist E.A."/>
            <person name="Lipzen A."/>
            <person name="Lundell T."/>
            <person name="Morin E."/>
            <person name="Murat C."/>
            <person name="Riley R."/>
            <person name="Ohm R."/>
            <person name="Sun H."/>
            <person name="Tunlid A."/>
            <person name="Henrissat B."/>
            <person name="Grigoriev I.V."/>
            <person name="Hibbett D.S."/>
            <person name="Martin F."/>
        </authorList>
    </citation>
    <scope>NUCLEOTIDE SEQUENCE</scope>
    <source>
        <strain evidence="3">F 1598</strain>
    </source>
</reference>
<name>A0A0C3BIZ4_PILCF</name>